<gene>
    <name evidence="1" type="ORF">Q428_08720</name>
</gene>
<dbReference type="AlphaFoldDB" id="A0A017RU24"/>
<evidence type="ECO:0000313" key="1">
    <source>
        <dbReference type="EMBL" id="EYE88273.1"/>
    </source>
</evidence>
<keyword evidence="2" id="KW-1185">Reference proteome</keyword>
<evidence type="ECO:0000313" key="2">
    <source>
        <dbReference type="Proteomes" id="UP000019681"/>
    </source>
</evidence>
<dbReference type="EMBL" id="AZQP01000024">
    <property type="protein sequence ID" value="EYE88273.1"/>
    <property type="molecule type" value="Genomic_DNA"/>
</dbReference>
<comment type="caution">
    <text evidence="1">The sequence shown here is derived from an EMBL/GenBank/DDBJ whole genome shotgun (WGS) entry which is preliminary data.</text>
</comment>
<sequence>MDVLRNRVIEKVSTKLPELSANDIGDLVSRAEEYFTSKTKRREVPEKAFWLWVDLSLAIHKSSLNEGEAVVSSIKRGDTTISYEASAKTGLSYFDEQIKRFMVVVSR</sequence>
<dbReference type="STRING" id="1403537.Q428_08720"/>
<reference evidence="1 2" key="1">
    <citation type="journal article" date="2014" name="Genome Announc.">
        <title>Draft Genome Sequence of Fervidicella metallireducens Strain AeBT, an Iron-Reducing Thermoanaerobe from the Great Artesian Basin.</title>
        <authorList>
            <person name="Patel B.K."/>
        </authorList>
    </citation>
    <scope>NUCLEOTIDE SEQUENCE [LARGE SCALE GENOMIC DNA]</scope>
    <source>
        <strain evidence="1 2">AeB</strain>
    </source>
</reference>
<dbReference type="OrthoDB" id="9931355at2"/>
<accession>A0A017RU24</accession>
<dbReference type="RefSeq" id="WP_035379978.1">
    <property type="nucleotide sequence ID" value="NZ_AZQP01000024.1"/>
</dbReference>
<dbReference type="Proteomes" id="UP000019681">
    <property type="component" value="Unassembled WGS sequence"/>
</dbReference>
<name>A0A017RU24_9CLOT</name>
<protein>
    <submittedName>
        <fullName evidence="1">Uncharacterized protein</fullName>
    </submittedName>
</protein>
<proteinExistence type="predicted"/>
<organism evidence="1 2">
    <name type="scientific">Fervidicella metallireducens AeB</name>
    <dbReference type="NCBI Taxonomy" id="1403537"/>
    <lineage>
        <taxon>Bacteria</taxon>
        <taxon>Bacillati</taxon>
        <taxon>Bacillota</taxon>
        <taxon>Clostridia</taxon>
        <taxon>Eubacteriales</taxon>
        <taxon>Clostridiaceae</taxon>
        <taxon>Fervidicella</taxon>
    </lineage>
</organism>